<dbReference type="Proteomes" id="UP000077671">
    <property type="component" value="Unassembled WGS sequence"/>
</dbReference>
<organism evidence="2 3">
    <name type="scientific">Tilletia caries</name>
    <name type="common">wheat bunt fungus</name>
    <dbReference type="NCBI Taxonomy" id="13290"/>
    <lineage>
        <taxon>Eukaryota</taxon>
        <taxon>Fungi</taxon>
        <taxon>Dikarya</taxon>
        <taxon>Basidiomycota</taxon>
        <taxon>Ustilaginomycotina</taxon>
        <taxon>Exobasidiomycetes</taxon>
        <taxon>Tilletiales</taxon>
        <taxon>Tilletiaceae</taxon>
        <taxon>Tilletia</taxon>
    </lineage>
</organism>
<sequence>MRARRCKQGCLDPTDNTMRQLLPCLHSKAGRAAARVVDDRQPSTSQVSTSTEPAATAMSDATAPPPPPAEGEASAALAIAAANAAIAWEEQRAHRSPAEDPRLLPAFALPAALGQNDEDSQSNHEEEPAVDPLLVGSNSQEQTSRHNDGVVAETEGNLPSVPEDAAAVSSDSLQAINNNKKTTRKRVREEQDLTDRQQRSIWLNINNAHSHAKKNFQYENRGQERARVAGRSTWRLVEAGAKLSGKTGMGVIIALAHLDNGKHTMPDYVYVSENLCDAAAPELRTMAQLVNKEFKTAVHQHRALLHQQAAANVEANKRLIAEKAALQEEVNRLRLQIGTSTATYAPLASDASSSQSAAGAD</sequence>
<reference evidence="2" key="1">
    <citation type="submission" date="2016-04" db="EMBL/GenBank/DDBJ databases">
        <authorList>
            <person name="Nguyen H.D."/>
            <person name="Kesanakurti P."/>
            <person name="Cullis J."/>
            <person name="Levesque C.A."/>
            <person name="Hambleton S."/>
        </authorList>
    </citation>
    <scope>NUCLEOTIDE SEQUENCE</scope>
    <source>
        <strain evidence="2">DAOMC 238032</strain>
    </source>
</reference>
<accession>A0A8T8SMP2</accession>
<evidence type="ECO:0000256" key="1">
    <source>
        <dbReference type="SAM" id="MobiDB-lite"/>
    </source>
</evidence>
<feature type="compositionally biased region" description="Low complexity" evidence="1">
    <location>
        <begin position="52"/>
        <end position="62"/>
    </location>
</feature>
<evidence type="ECO:0000313" key="3">
    <source>
        <dbReference type="Proteomes" id="UP000077671"/>
    </source>
</evidence>
<feature type="region of interest" description="Disordered" evidence="1">
    <location>
        <begin position="32"/>
        <end position="73"/>
    </location>
</feature>
<feature type="compositionally biased region" description="Polar residues" evidence="1">
    <location>
        <begin position="42"/>
        <end position="51"/>
    </location>
</feature>
<comment type="caution">
    <text evidence="2">The sequence shown here is derived from an EMBL/GenBank/DDBJ whole genome shotgun (WGS) entry which is preliminary data.</text>
</comment>
<protein>
    <submittedName>
        <fullName evidence="2">Uncharacterized protein</fullName>
    </submittedName>
</protein>
<name>A0A8T8SMP2_9BASI</name>
<evidence type="ECO:0000313" key="2">
    <source>
        <dbReference type="EMBL" id="KAE8243508.1"/>
    </source>
</evidence>
<dbReference type="AlphaFoldDB" id="A0A8T8SMP2"/>
<reference evidence="2" key="2">
    <citation type="journal article" date="2019" name="IMA Fungus">
        <title>Genome sequencing and comparison of five Tilletia species to identify candidate genes for the detection of regulated species infecting wheat.</title>
        <authorList>
            <person name="Nguyen H.D.T."/>
            <person name="Sultana T."/>
            <person name="Kesanakurti P."/>
            <person name="Hambleton S."/>
        </authorList>
    </citation>
    <scope>NUCLEOTIDE SEQUENCE</scope>
    <source>
        <strain evidence="2">DAOMC 238032</strain>
    </source>
</reference>
<dbReference type="EMBL" id="LWDD02001970">
    <property type="protein sequence ID" value="KAE8243508.1"/>
    <property type="molecule type" value="Genomic_DNA"/>
</dbReference>
<gene>
    <name evidence="2" type="ORF">A4X03_0g7744</name>
</gene>
<proteinExistence type="predicted"/>